<dbReference type="Pfam" id="PF13570">
    <property type="entry name" value="Beta-prop_ACSF4"/>
    <property type="match status" value="1"/>
</dbReference>
<dbReference type="Gene3D" id="1.10.1200.10">
    <property type="entry name" value="ACP-like"/>
    <property type="match status" value="1"/>
</dbReference>
<gene>
    <name evidence="3" type="primary">aasdh_1</name>
    <name evidence="3" type="ORF">EYF80_049818</name>
</gene>
<dbReference type="OrthoDB" id="408177at2759"/>
<dbReference type="Gene3D" id="2.40.128.630">
    <property type="match status" value="1"/>
</dbReference>
<dbReference type="SUPFAM" id="SSF50998">
    <property type="entry name" value="Quinoprotein alcohol dehydrogenase-like"/>
    <property type="match status" value="1"/>
</dbReference>
<dbReference type="SMART" id="SM00564">
    <property type="entry name" value="PQQ"/>
    <property type="match status" value="6"/>
</dbReference>
<dbReference type="InterPro" id="IPR015943">
    <property type="entry name" value="WD40/YVTN_repeat-like_dom_sf"/>
</dbReference>
<dbReference type="InterPro" id="IPR036736">
    <property type="entry name" value="ACP-like_sf"/>
</dbReference>
<dbReference type="Gene3D" id="2.130.10.10">
    <property type="entry name" value="YVTN repeat-like/Quinoprotein amine dehydrogenase"/>
    <property type="match status" value="2"/>
</dbReference>
<dbReference type="SUPFAM" id="SSF56801">
    <property type="entry name" value="Acetyl-CoA synthetase-like"/>
    <property type="match status" value="1"/>
</dbReference>
<dbReference type="GO" id="GO:0043041">
    <property type="term" value="P:amino acid activation for nonribosomal peptide biosynthetic process"/>
    <property type="evidence" value="ECO:0007669"/>
    <property type="project" value="TreeGrafter"/>
</dbReference>
<dbReference type="PANTHER" id="PTHR44394">
    <property type="entry name" value="BETA-ALANINE-ACTIVATING ENZYME"/>
    <property type="match status" value="1"/>
</dbReference>
<protein>
    <submittedName>
        <fullName evidence="3">Acyl-CoA synthetase family member 4</fullName>
    </submittedName>
</protein>
<dbReference type="Gene3D" id="3.30.300.30">
    <property type="match status" value="1"/>
</dbReference>
<evidence type="ECO:0000259" key="2">
    <source>
        <dbReference type="PROSITE" id="PS50075"/>
    </source>
</evidence>
<dbReference type="InterPro" id="IPR011047">
    <property type="entry name" value="Quinoprotein_ADH-like_sf"/>
</dbReference>
<evidence type="ECO:0000256" key="1">
    <source>
        <dbReference type="SAM" id="MobiDB-lite"/>
    </source>
</evidence>
<dbReference type="Proteomes" id="UP000314294">
    <property type="component" value="Unassembled WGS sequence"/>
</dbReference>
<dbReference type="InterPro" id="IPR018391">
    <property type="entry name" value="PQQ_b-propeller_rpt"/>
</dbReference>
<dbReference type="PANTHER" id="PTHR44394:SF1">
    <property type="entry name" value="BETA-ALANINE-ACTIVATING ENZYME"/>
    <property type="match status" value="1"/>
</dbReference>
<feature type="region of interest" description="Disordered" evidence="1">
    <location>
        <begin position="263"/>
        <end position="299"/>
    </location>
</feature>
<dbReference type="EMBL" id="SRLO01001226">
    <property type="protein sequence ID" value="TNN40020.1"/>
    <property type="molecule type" value="Genomic_DNA"/>
</dbReference>
<proteinExistence type="predicted"/>
<dbReference type="InterPro" id="IPR045851">
    <property type="entry name" value="AMP-bd_C_sf"/>
</dbReference>
<dbReference type="InterPro" id="IPR052091">
    <property type="entry name" value="Beta-ala_Activ/Resist"/>
</dbReference>
<name>A0A4Z2FGI5_9TELE</name>
<feature type="domain" description="Carrier" evidence="2">
    <location>
        <begin position="182"/>
        <end position="259"/>
    </location>
</feature>
<dbReference type="InterPro" id="IPR009081">
    <property type="entry name" value="PP-bd_ACP"/>
</dbReference>
<comment type="caution">
    <text evidence="3">The sequence shown here is derived from an EMBL/GenBank/DDBJ whole genome shotgun (WGS) entry which is preliminary data.</text>
</comment>
<evidence type="ECO:0000313" key="4">
    <source>
        <dbReference type="Proteomes" id="UP000314294"/>
    </source>
</evidence>
<accession>A0A4Z2FGI5</accession>
<feature type="compositionally biased region" description="Basic and acidic residues" evidence="1">
    <location>
        <begin position="263"/>
        <end position="278"/>
    </location>
</feature>
<dbReference type="AlphaFoldDB" id="A0A4Z2FGI5"/>
<dbReference type="PROSITE" id="PS50075">
    <property type="entry name" value="CARRIER"/>
    <property type="match status" value="1"/>
</dbReference>
<keyword evidence="4" id="KW-1185">Reference proteome</keyword>
<reference evidence="3 4" key="1">
    <citation type="submission" date="2019-03" db="EMBL/GenBank/DDBJ databases">
        <title>First draft genome of Liparis tanakae, snailfish: a comprehensive survey of snailfish specific genes.</title>
        <authorList>
            <person name="Kim W."/>
            <person name="Song I."/>
            <person name="Jeong J.-H."/>
            <person name="Kim D."/>
            <person name="Kim S."/>
            <person name="Ryu S."/>
            <person name="Song J.Y."/>
            <person name="Lee S.K."/>
        </authorList>
    </citation>
    <scope>NUCLEOTIDE SEQUENCE [LARGE SCALE GENOMIC DNA]</scope>
    <source>
        <tissue evidence="3">Muscle</tissue>
    </source>
</reference>
<dbReference type="InterPro" id="IPR002372">
    <property type="entry name" value="PQQ_rpt_dom"/>
</dbReference>
<organism evidence="3 4">
    <name type="scientific">Liparis tanakae</name>
    <name type="common">Tanaka's snailfish</name>
    <dbReference type="NCBI Taxonomy" id="230148"/>
    <lineage>
        <taxon>Eukaryota</taxon>
        <taxon>Metazoa</taxon>
        <taxon>Chordata</taxon>
        <taxon>Craniata</taxon>
        <taxon>Vertebrata</taxon>
        <taxon>Euteleostomi</taxon>
        <taxon>Actinopterygii</taxon>
        <taxon>Neopterygii</taxon>
        <taxon>Teleostei</taxon>
        <taxon>Neoteleostei</taxon>
        <taxon>Acanthomorphata</taxon>
        <taxon>Eupercaria</taxon>
        <taxon>Perciformes</taxon>
        <taxon>Cottioidei</taxon>
        <taxon>Cottales</taxon>
        <taxon>Liparidae</taxon>
        <taxon>Liparis</taxon>
    </lineage>
</organism>
<sequence length="608" mass="64578">MDTALEVRDEGGRVVTEGEGQVFIGGEDRVCLLDDEEEAVAGTMRATGDWVEVRGAQMFHLGRRDRLVKRHGKRVHLDGVQQLISSLPEVEVCAVALHGGQRLLAFVVASAAERGEVVRPSAPPPDGDLRRLILNRLSLLLPSHSVPDTLVLVPALSMTPHGKVDMAALMETLQRRRRVAFTDLRPTLSSLWREALSLPGDAAVDEASNFLSSGGDSLKALHLHEEILAAAGAATSPELLEVILDGTFADVLRHVERAAAAAESEKRRADERHADRPHAALAKRQRTSADEDASPAGEVPGAEVLGLELSWSSDTGRCVDASPALLASAGGATAFIGSHSHRIQALDLTAGRLLWERVLGGRIEASAAVSRCGRLVVVGCYDGRVYFLCAASGETRWTFQTGDAVKSRAAVDPLTGLVMVGSHDGHVYALDPEDTGAVLWSHRRDVPFFSSPDAAAGRVVVGSVDGNICCYSDEGELVWQFLTEGPVFSSPRVTPDHQGVLCGSHDGRLRRLSLADGAPVWAFRAPGKVYSSPCVLDGSVVGRGGTLVVLASTDGTVGVLDGRSGRLLASLRLPGELFSSPAAHGRSVVIGCRNDFVYCLNLTVKEGT</sequence>
<dbReference type="SUPFAM" id="SSF47336">
    <property type="entry name" value="ACP-like"/>
    <property type="match status" value="1"/>
</dbReference>
<evidence type="ECO:0000313" key="3">
    <source>
        <dbReference type="EMBL" id="TNN40020.1"/>
    </source>
</evidence>